<evidence type="ECO:0000256" key="1">
    <source>
        <dbReference type="ARBA" id="ARBA00005352"/>
    </source>
</evidence>
<evidence type="ECO:0000259" key="3">
    <source>
        <dbReference type="Pfam" id="PF19031"/>
    </source>
</evidence>
<dbReference type="InterPro" id="IPR013176">
    <property type="entry name" value="Ccz1"/>
</dbReference>
<comment type="similarity">
    <text evidence="1">Belongs to the CCZ1 family.</text>
</comment>
<feature type="region of interest" description="Disordered" evidence="2">
    <location>
        <begin position="824"/>
        <end position="856"/>
    </location>
</feature>
<organism evidence="4 5">
    <name type="scientific">Meristemomyces frigidus</name>
    <dbReference type="NCBI Taxonomy" id="1508187"/>
    <lineage>
        <taxon>Eukaryota</taxon>
        <taxon>Fungi</taxon>
        <taxon>Dikarya</taxon>
        <taxon>Ascomycota</taxon>
        <taxon>Pezizomycotina</taxon>
        <taxon>Dothideomycetes</taxon>
        <taxon>Dothideomycetidae</taxon>
        <taxon>Mycosphaerellales</taxon>
        <taxon>Teratosphaeriaceae</taxon>
        <taxon>Meristemomyces</taxon>
    </lineage>
</organism>
<evidence type="ECO:0000313" key="4">
    <source>
        <dbReference type="EMBL" id="KAK5110108.1"/>
    </source>
</evidence>
<feature type="region of interest" description="Disordered" evidence="2">
    <location>
        <begin position="343"/>
        <end position="405"/>
    </location>
</feature>
<gene>
    <name evidence="4" type="ORF">LTR62_006242</name>
</gene>
<reference evidence="4" key="1">
    <citation type="submission" date="2023-08" db="EMBL/GenBank/DDBJ databases">
        <title>Black Yeasts Isolated from many extreme environments.</title>
        <authorList>
            <person name="Coleine C."/>
            <person name="Stajich J.E."/>
            <person name="Selbmann L."/>
        </authorList>
    </citation>
    <scope>NUCLEOTIDE SEQUENCE</scope>
    <source>
        <strain evidence="4">CCFEE 5401</strain>
    </source>
</reference>
<dbReference type="InterPro" id="IPR043987">
    <property type="entry name" value="CCZ1/INTU/HSP4_longin_1"/>
</dbReference>
<feature type="region of interest" description="Disordered" evidence="2">
    <location>
        <begin position="493"/>
        <end position="512"/>
    </location>
</feature>
<name>A0AAN7YN01_9PEZI</name>
<dbReference type="AlphaFoldDB" id="A0AAN7YN01"/>
<dbReference type="GO" id="GO:0035658">
    <property type="term" value="C:Mon1-Ccz1 complex"/>
    <property type="evidence" value="ECO:0007669"/>
    <property type="project" value="InterPro"/>
</dbReference>
<sequence>MGTAQPARLSFLAIYNPILGPTDETFPDQLVFWYSRAAAKARAAAKKSGRKDDKDVLREQENEKLRQIGLAQGMVDFAKTFSNGRPVDSVETEKSRVVLLELEPGWWALASVDLTRLPPVVQNSEEPVKKYGDGAAPGPAIEYSSREVSPASVLRAQLYQAHHIFSLHHGPSLNELFVRLKREKLCHALERYWTRFAKTWNVLLSGNPAADVFDGVQLSSGGELGFGVGEEEWGSGEREVLEDLVQRTEGMVDAVVCRYGEPAKAEASDHSSLPMSEALPWMGSGAQPACTDGVIFAGVGRLTRPSLRNVSLWMRQIYSSGEYAYGIKDNPLRERRKRRRRDFAPALPSEEEDGTEAEPAITKAGLNERSRRSNSHHLGPEGLHGTFAGGDSPTKNDGAALSLRDSRESSILAQTSLQDLAKTHRNRSSPIAASQQSKTAASKATMVDARREQATKGAEQNLAADSDSAETSTTWGVPDQYMKYLTLGLSTLAKPSKPERPGVPRFDSTSNSRTMKPYRKVLTYNAVGTGIVEGDEDELPDLQHMDPTPDEEPLQVKLAKMRRRENRGHFLIGLMGGLDGLPDENEADVSEGSVLCETGGARMVLRTLQVEVTSKQAESANEDETRDETLDRRAQEFEPTEKKMQRVRVLVYVHRPFIYCFLFEGRATNLSYAGFYRTLHKELSPIHYPLLSSTNASKAALRLEEAQADTVDETASVRSARSTKTSKSASVVAGKRPVYDLVYDPQLLTVRTTIPNIPDPGTPAAEGLATGDFTTSDWTRMDAINVHSQILSTLQRTRPNELERTSRTTRGWWVVWMRVPAPATDTESSHRSPQHQHQLHHPSLTTQTTASTHMPSTVAHERPVVDRMAFLVRKAADKASTAAAAKSSTTSRVASGMWATLTLQSVAEGSARGEENVTAGGGEAVGEGTGQLANGIGIDARRYVEGLLSLNR</sequence>
<dbReference type="GO" id="GO:0016192">
    <property type="term" value="P:vesicle-mediated transport"/>
    <property type="evidence" value="ECO:0007669"/>
    <property type="project" value="InterPro"/>
</dbReference>
<feature type="domain" description="CCZ1/INTU/HSP4 first Longin" evidence="3">
    <location>
        <begin position="10"/>
        <end position="170"/>
    </location>
</feature>
<feature type="region of interest" description="Disordered" evidence="2">
    <location>
        <begin position="421"/>
        <end position="474"/>
    </location>
</feature>
<dbReference type="EMBL" id="JAVRRL010000053">
    <property type="protein sequence ID" value="KAK5110108.1"/>
    <property type="molecule type" value="Genomic_DNA"/>
</dbReference>
<dbReference type="Proteomes" id="UP001310890">
    <property type="component" value="Unassembled WGS sequence"/>
</dbReference>
<feature type="compositionally biased region" description="Low complexity" evidence="2">
    <location>
        <begin position="432"/>
        <end position="445"/>
    </location>
</feature>
<comment type="caution">
    <text evidence="4">The sequence shown here is derived from an EMBL/GenBank/DDBJ whole genome shotgun (WGS) entry which is preliminary data.</text>
</comment>
<dbReference type="PANTHER" id="PTHR13056">
    <property type="entry name" value="VACUOLAR FUSION PROTEIN CCZ1 HOMOLOG-RELATED"/>
    <property type="match status" value="1"/>
</dbReference>
<protein>
    <recommendedName>
        <fullName evidence="3">CCZ1/INTU/HSP4 first Longin domain-containing protein</fullName>
    </recommendedName>
</protein>
<proteinExistence type="inferred from homology"/>
<dbReference type="Pfam" id="PF19031">
    <property type="entry name" value="Intu_longin_1"/>
    <property type="match status" value="1"/>
</dbReference>
<evidence type="ECO:0000256" key="2">
    <source>
        <dbReference type="SAM" id="MobiDB-lite"/>
    </source>
</evidence>
<evidence type="ECO:0000313" key="5">
    <source>
        <dbReference type="Proteomes" id="UP001310890"/>
    </source>
</evidence>
<dbReference type="PANTHER" id="PTHR13056:SF0">
    <property type="entry name" value="VACUOLAR FUSION PROTEIN CCZ1 HOMOLOG-RELATED"/>
    <property type="match status" value="1"/>
</dbReference>
<accession>A0AAN7YN01</accession>